<dbReference type="Proteomes" id="UP000322315">
    <property type="component" value="Unassembled WGS sequence"/>
</dbReference>
<dbReference type="EMBL" id="VWRS01000009">
    <property type="protein sequence ID" value="KAA5822293.1"/>
    <property type="molecule type" value="Genomic_DNA"/>
</dbReference>
<gene>
    <name evidence="1" type="ORF">F2B50_14160</name>
    <name evidence="2" type="ORF">FPF71_14160</name>
</gene>
<evidence type="ECO:0000313" key="4">
    <source>
        <dbReference type="Proteomes" id="UP000322315"/>
    </source>
</evidence>
<name>A0A5M7AXY2_9FLAO</name>
<reference evidence="2 3" key="2">
    <citation type="submission" date="2019-07" db="EMBL/GenBank/DDBJ databases">
        <title>Algibacter marinivivus sp. nov., isolated from the surface of a marine red alga.</title>
        <authorList>
            <person name="Zhong X."/>
            <person name="Xu W."/>
            <person name="Zhang Y."/>
            <person name="Zhang Q."/>
            <person name="Du Z."/>
        </authorList>
    </citation>
    <scope>NUCLEOTIDE SEQUENCE [LARGE SCALE GENOMIC DNA]</scope>
    <source>
        <strain evidence="2 3">RU-4-M-4</strain>
    </source>
</reference>
<protein>
    <submittedName>
        <fullName evidence="1">Carboxypeptidase regulatory-like domain-containing protein</fullName>
    </submittedName>
</protein>
<dbReference type="RefSeq" id="WP_144117432.1">
    <property type="nucleotide sequence ID" value="NZ_JACHGE010000007.1"/>
</dbReference>
<dbReference type="AlphaFoldDB" id="A0A5M7AXY2"/>
<accession>A0A5M7AXY2</accession>
<comment type="caution">
    <text evidence="1">The sequence shown here is derived from an EMBL/GenBank/DDBJ whole genome shotgun (WGS) entry which is preliminary data.</text>
</comment>
<evidence type="ECO:0000313" key="3">
    <source>
        <dbReference type="Proteomes" id="UP000315145"/>
    </source>
</evidence>
<proteinExistence type="predicted"/>
<dbReference type="SUPFAM" id="SSF49464">
    <property type="entry name" value="Carboxypeptidase regulatory domain-like"/>
    <property type="match status" value="1"/>
</dbReference>
<dbReference type="InterPro" id="IPR008969">
    <property type="entry name" value="CarboxyPept-like_regulatory"/>
</dbReference>
<dbReference type="OrthoDB" id="1212946at2"/>
<dbReference type="Gene3D" id="2.60.40.1120">
    <property type="entry name" value="Carboxypeptidase-like, regulatory domain"/>
    <property type="match status" value="1"/>
</dbReference>
<dbReference type="GO" id="GO:0004180">
    <property type="term" value="F:carboxypeptidase activity"/>
    <property type="evidence" value="ECO:0007669"/>
    <property type="project" value="UniProtKB-KW"/>
</dbReference>
<organism evidence="1 4">
    <name type="scientific">Algibacter amylolyticus</name>
    <dbReference type="NCBI Taxonomy" id="1608400"/>
    <lineage>
        <taxon>Bacteria</taxon>
        <taxon>Pseudomonadati</taxon>
        <taxon>Bacteroidota</taxon>
        <taxon>Flavobacteriia</taxon>
        <taxon>Flavobacteriales</taxon>
        <taxon>Flavobacteriaceae</taxon>
        <taxon>Algibacter</taxon>
    </lineage>
</organism>
<keyword evidence="1" id="KW-0645">Protease</keyword>
<dbReference type="Proteomes" id="UP000315145">
    <property type="component" value="Unassembled WGS sequence"/>
</dbReference>
<keyword evidence="1" id="KW-0121">Carboxypeptidase</keyword>
<dbReference type="EMBL" id="VMBF01000009">
    <property type="protein sequence ID" value="TSJ73443.1"/>
    <property type="molecule type" value="Genomic_DNA"/>
</dbReference>
<evidence type="ECO:0000313" key="1">
    <source>
        <dbReference type="EMBL" id="KAA5822293.1"/>
    </source>
</evidence>
<sequence>MKFYIACIQKIYETVKPSMVNSTDEFVACPSLRVFESSDFKFLSGKDLTQNDFLNSEDVSMQFNSISNTKGFWDIDPNLNLFDLYKSRIAQLKTKNKTILKNELKKDFDLLYNSDESETETLQNYNEKLAEYDDLLSQFESLVETFDSELTDDEKKALSQRLDVIDKKIGLHIALWKLNGLKDTVDNALSRINHLNEFDQFLVELKNIRSHIQNAESTGIQSLTTFSKTQIVPYDFYSNDFAWSSLEVLNTELNGLFSNAKKNLVGFNEGLLDFEYEEDFIEKVTLKYCLINIKRPWFKPDALLHDFVEPIKTKSALYAKKIVLIKDLRVILKEDLTSVEKSNIQKNSIIKFGPIFMKSQLFKNKTSRKDFIKPITNKKLYKANIFSKIDAKIMLKSPRIMAVNPKLMAPALLTKSKIKMATNKKVASPKALHVNMRPIAVNKAQALKQKSITAKPQLAHLKLDPKKLMFHTINWTNITNQSNVHFTIKDNLTNEPLYKSEISIQNRSTNFYKEIETDESGKILVKLPKGGYNVSIRKNGFKELTFTQIVQETKNLNILKKLVPEEIVYDSYFLMGIIGEQVKL</sequence>
<reference evidence="1 4" key="1">
    <citation type="journal article" date="2015" name="Int. J. Syst. Evol. Microbiol.">
        <title>Algibacter amylolyticus sp. nov., isolated from intertidal sediment.</title>
        <authorList>
            <person name="Zhang D.C."/>
            <person name="Wu J."/>
            <person name="Neuner K."/>
            <person name="Yao J."/>
            <person name="Margesin R."/>
        </authorList>
    </citation>
    <scope>NUCLEOTIDE SEQUENCE [LARGE SCALE GENOMIC DNA]</scope>
    <source>
        <strain evidence="1 4">RU-4-M-4</strain>
    </source>
</reference>
<evidence type="ECO:0000313" key="2">
    <source>
        <dbReference type="EMBL" id="TSJ73443.1"/>
    </source>
</evidence>
<keyword evidence="3" id="KW-1185">Reference proteome</keyword>
<keyword evidence="1" id="KW-0378">Hydrolase</keyword>
<reference evidence="1" key="3">
    <citation type="submission" date="2019-09" db="EMBL/GenBank/DDBJ databases">
        <authorList>
            <person name="Zhang D.-C."/>
        </authorList>
    </citation>
    <scope>NUCLEOTIDE SEQUENCE</scope>
    <source>
        <strain evidence="1">RU-4-M-4</strain>
    </source>
</reference>